<dbReference type="InterPro" id="IPR003439">
    <property type="entry name" value="ABC_transporter-like_ATP-bd"/>
</dbReference>
<dbReference type="Gene3D" id="3.40.50.300">
    <property type="entry name" value="P-loop containing nucleotide triphosphate hydrolases"/>
    <property type="match status" value="2"/>
</dbReference>
<dbReference type="InterPro" id="IPR013563">
    <property type="entry name" value="Oligopep_ABC_C"/>
</dbReference>
<dbReference type="InterPro" id="IPR027417">
    <property type="entry name" value="P-loop_NTPase"/>
</dbReference>
<reference evidence="10" key="1">
    <citation type="submission" date="2023-07" db="EMBL/GenBank/DDBJ databases">
        <title>Characterization of two Paracoccaceae strains isolated from Phycosphere and proposal of Xinfangfangia lacusdiani sp. nov.</title>
        <authorList>
            <person name="Deng Y."/>
            <person name="Zhang Y.Q."/>
        </authorList>
    </citation>
    <scope>NUCLEOTIDE SEQUENCE [LARGE SCALE GENOMIC DNA]</scope>
    <source>
        <strain evidence="10">CPCC 101403</strain>
    </source>
</reference>
<keyword evidence="4" id="KW-1003">Cell membrane</keyword>
<dbReference type="CDD" id="cd03257">
    <property type="entry name" value="ABC_NikE_OppD_transporters"/>
    <property type="match status" value="2"/>
</dbReference>
<evidence type="ECO:0000259" key="8">
    <source>
        <dbReference type="PROSITE" id="PS50893"/>
    </source>
</evidence>
<dbReference type="GO" id="GO:0005524">
    <property type="term" value="F:ATP binding"/>
    <property type="evidence" value="ECO:0007669"/>
    <property type="project" value="UniProtKB-KW"/>
</dbReference>
<evidence type="ECO:0000256" key="7">
    <source>
        <dbReference type="ARBA" id="ARBA00023136"/>
    </source>
</evidence>
<dbReference type="PANTHER" id="PTHR43297">
    <property type="entry name" value="OLIGOPEPTIDE TRANSPORT ATP-BINDING PROTEIN APPD"/>
    <property type="match status" value="1"/>
</dbReference>
<comment type="caution">
    <text evidence="9">The sequence shown here is derived from an EMBL/GenBank/DDBJ whole genome shotgun (WGS) entry which is preliminary data.</text>
</comment>
<accession>A0ABU3EJK7</accession>
<keyword evidence="6 9" id="KW-0067">ATP-binding</keyword>
<dbReference type="PROSITE" id="PS50893">
    <property type="entry name" value="ABC_TRANSPORTER_2"/>
    <property type="match status" value="2"/>
</dbReference>
<dbReference type="Pfam" id="PF08352">
    <property type="entry name" value="oligo_HPY"/>
    <property type="match status" value="1"/>
</dbReference>
<evidence type="ECO:0000256" key="2">
    <source>
        <dbReference type="ARBA" id="ARBA00005417"/>
    </source>
</evidence>
<evidence type="ECO:0000256" key="4">
    <source>
        <dbReference type="ARBA" id="ARBA00022475"/>
    </source>
</evidence>
<evidence type="ECO:0000256" key="1">
    <source>
        <dbReference type="ARBA" id="ARBA00004417"/>
    </source>
</evidence>
<feature type="domain" description="ABC transporter" evidence="8">
    <location>
        <begin position="281"/>
        <end position="526"/>
    </location>
</feature>
<organism evidence="9 10">
    <name type="scientific">Paracoccus broussonetiae</name>
    <dbReference type="NCBI Taxonomy" id="3075834"/>
    <lineage>
        <taxon>Bacteria</taxon>
        <taxon>Pseudomonadati</taxon>
        <taxon>Pseudomonadota</taxon>
        <taxon>Alphaproteobacteria</taxon>
        <taxon>Rhodobacterales</taxon>
        <taxon>Paracoccaceae</taxon>
        <taxon>Paracoccus</taxon>
    </lineage>
</organism>
<dbReference type="Proteomes" id="UP001251085">
    <property type="component" value="Unassembled WGS sequence"/>
</dbReference>
<keyword evidence="3" id="KW-0813">Transport</keyword>
<dbReference type="PROSITE" id="PS00211">
    <property type="entry name" value="ABC_TRANSPORTER_1"/>
    <property type="match status" value="1"/>
</dbReference>
<proteinExistence type="inferred from homology"/>
<evidence type="ECO:0000256" key="6">
    <source>
        <dbReference type="ARBA" id="ARBA00022840"/>
    </source>
</evidence>
<dbReference type="Pfam" id="PF00005">
    <property type="entry name" value="ABC_tran"/>
    <property type="match status" value="2"/>
</dbReference>
<dbReference type="PANTHER" id="PTHR43297:SF2">
    <property type="entry name" value="DIPEPTIDE TRANSPORT ATP-BINDING PROTEIN DPPD"/>
    <property type="match status" value="1"/>
</dbReference>
<keyword evidence="10" id="KW-1185">Reference proteome</keyword>
<dbReference type="InterPro" id="IPR017871">
    <property type="entry name" value="ABC_transporter-like_CS"/>
</dbReference>
<comment type="subcellular location">
    <subcellularLocation>
        <location evidence="1">Cell inner membrane</location>
        <topology evidence="1">Peripheral membrane protein</topology>
    </subcellularLocation>
</comment>
<dbReference type="RefSeq" id="WP_311761524.1">
    <property type="nucleotide sequence ID" value="NZ_JAVRQI010000023.1"/>
</dbReference>
<keyword evidence="7" id="KW-0472">Membrane</keyword>
<evidence type="ECO:0000313" key="9">
    <source>
        <dbReference type="EMBL" id="MDT1064437.1"/>
    </source>
</evidence>
<dbReference type="SMART" id="SM00382">
    <property type="entry name" value="AAA"/>
    <property type="match status" value="2"/>
</dbReference>
<evidence type="ECO:0000256" key="3">
    <source>
        <dbReference type="ARBA" id="ARBA00022448"/>
    </source>
</evidence>
<protein>
    <submittedName>
        <fullName evidence="9">ABC transporter ATP-binding protein</fullName>
    </submittedName>
</protein>
<dbReference type="SUPFAM" id="SSF52540">
    <property type="entry name" value="P-loop containing nucleoside triphosphate hydrolases"/>
    <property type="match status" value="2"/>
</dbReference>
<name>A0ABU3EJK7_9RHOB</name>
<feature type="domain" description="ABC transporter" evidence="8">
    <location>
        <begin position="10"/>
        <end position="256"/>
    </location>
</feature>
<evidence type="ECO:0000313" key="10">
    <source>
        <dbReference type="Proteomes" id="UP001251085"/>
    </source>
</evidence>
<gene>
    <name evidence="9" type="ORF">RM190_21430</name>
</gene>
<dbReference type="EMBL" id="JAVRQI010000023">
    <property type="protein sequence ID" value="MDT1064437.1"/>
    <property type="molecule type" value="Genomic_DNA"/>
</dbReference>
<evidence type="ECO:0000256" key="5">
    <source>
        <dbReference type="ARBA" id="ARBA00022741"/>
    </source>
</evidence>
<keyword evidence="5" id="KW-0547">Nucleotide-binding</keyword>
<sequence>MEMQDRKPLLETRDLSVAFGDKTVLHGVSLQLRPDEVLGIVGETGAGKSVLARALIDLLPGKGRISGGTVQIGGRELRQMSAGELRQLRGGGVALIGTDAKSLLDPVRPVGEQVADVLRAHKGLSAGAAHDAAVSLFAKVGIVDPEKRAQAYPHQLSGGMAQRVIIAMALIAEPRVILADDATLGLDATIQVQVLDLLVARCREAGMGAIIITHDLGIVARYCDRVAIMREGRIVEEGATAGFLNRPATDYGAELLASARARPAQMVRSGRAQPAKAASLLEVVNLVKHFPTPSGHVVKAVDDVSFTVPRGETLALVGESGSGKTTVGQCLVRLLGSDSGRVQFDGRDILTLPDRDFRPLRRNIQMVFQEPYVALNPRWTVARLIAEPLALDPTMASPVARKARVQEMLDLVRLPARLAEVYPHELTAGEQKRVGMARALATRPDFVVFDEPTTALDIRVRAQIIDLVRELQREMHLATLFITHDLNSVRSLAHNVAVMRHGKIVEIGETERIFANPQHDYTRMLLGAELPIERYAA</sequence>
<comment type="similarity">
    <text evidence="2">Belongs to the ABC transporter superfamily.</text>
</comment>
<dbReference type="InterPro" id="IPR050388">
    <property type="entry name" value="ABC_Ni/Peptide_Import"/>
</dbReference>
<dbReference type="InterPro" id="IPR003593">
    <property type="entry name" value="AAA+_ATPase"/>
</dbReference>